<evidence type="ECO:0000256" key="1">
    <source>
        <dbReference type="SAM" id="MobiDB-lite"/>
    </source>
</evidence>
<sequence>MHFSPIFASLLLALTGTPVFGQTTTTDTASQSTTQSSDSTSQSSGSQSATSSTSQTATSSAGGGGGSGGAQPPSQLIQGLQSAGFSGMASALNQVSGSPGGNELYSKLQNDGGNSPYLVFAPTDQAVQNLPSSVTSNSSLLAEHLSYHFVRGQFDSSAHSNSTSGGGAGDGSSTSSSNGGQFSTTPGSDAARPTGLFGRIFAPRRDGSGNNNSSGGGGSGVHPLAGVWPNVTIGRTLLNASQLVQLEGNKSQVLVWDRSSSDGNITILNQASNSQNITVQNSTQQDQFLIAGINGTLIPPGNLTTALTAVNATVAQNLLQTVPVPGPNGNISVLEALQAARGVTIFVPNNAAFDSQFNSSLPGLQNNATALTALLQNHFINGTTVYSTQIGNDSQAVSAAGENFDFIRNSTGIFVQSSNGTTAEVVRPDVLLNNGVVHVIDRVFFDTSSNPSAAQSAFSAASSVAAQSTTASGPITAIIGGGGSSGTSTDTSSESQQTSTDTSSQTQTTNGGGGSETMTATTTVSS</sequence>
<keyword evidence="5" id="KW-1185">Reference proteome</keyword>
<dbReference type="Proteomes" id="UP000567179">
    <property type="component" value="Unassembled WGS sequence"/>
</dbReference>
<dbReference type="EMBL" id="JAACJJ010000059">
    <property type="protein sequence ID" value="KAF5309524.1"/>
    <property type="molecule type" value="Genomic_DNA"/>
</dbReference>
<dbReference type="PANTHER" id="PTHR10900:SF77">
    <property type="entry name" value="FI19380P1"/>
    <property type="match status" value="1"/>
</dbReference>
<feature type="domain" description="FAS1" evidence="3">
    <location>
        <begin position="299"/>
        <end position="444"/>
    </location>
</feature>
<protein>
    <recommendedName>
        <fullName evidence="3">FAS1 domain-containing protein</fullName>
    </recommendedName>
</protein>
<evidence type="ECO:0000313" key="4">
    <source>
        <dbReference type="EMBL" id="KAF5309524.1"/>
    </source>
</evidence>
<name>A0A8H5ERC8_9AGAR</name>
<organism evidence="4 5">
    <name type="scientific">Psilocybe cf. subviscida</name>
    <dbReference type="NCBI Taxonomy" id="2480587"/>
    <lineage>
        <taxon>Eukaryota</taxon>
        <taxon>Fungi</taxon>
        <taxon>Dikarya</taxon>
        <taxon>Basidiomycota</taxon>
        <taxon>Agaricomycotina</taxon>
        <taxon>Agaricomycetes</taxon>
        <taxon>Agaricomycetidae</taxon>
        <taxon>Agaricales</taxon>
        <taxon>Agaricineae</taxon>
        <taxon>Strophariaceae</taxon>
        <taxon>Psilocybe</taxon>
    </lineage>
</organism>
<comment type="caution">
    <text evidence="4">The sequence shown here is derived from an EMBL/GenBank/DDBJ whole genome shotgun (WGS) entry which is preliminary data.</text>
</comment>
<feature type="chain" id="PRO_5034933355" description="FAS1 domain-containing protein" evidence="2">
    <location>
        <begin position="22"/>
        <end position="526"/>
    </location>
</feature>
<feature type="region of interest" description="Disordered" evidence="1">
    <location>
        <begin position="473"/>
        <end position="526"/>
    </location>
</feature>
<reference evidence="4 5" key="1">
    <citation type="journal article" date="2020" name="ISME J.">
        <title>Uncovering the hidden diversity of litter-decomposition mechanisms in mushroom-forming fungi.</title>
        <authorList>
            <person name="Floudas D."/>
            <person name="Bentzer J."/>
            <person name="Ahren D."/>
            <person name="Johansson T."/>
            <person name="Persson P."/>
            <person name="Tunlid A."/>
        </authorList>
    </citation>
    <scope>NUCLEOTIDE SEQUENCE [LARGE SCALE GENOMIC DNA]</scope>
    <source>
        <strain evidence="4 5">CBS 101986</strain>
    </source>
</reference>
<dbReference type="PROSITE" id="PS50213">
    <property type="entry name" value="FAS1"/>
    <property type="match status" value="2"/>
</dbReference>
<dbReference type="InterPro" id="IPR050904">
    <property type="entry name" value="Adhesion/Biosynth-related"/>
</dbReference>
<feature type="domain" description="FAS1" evidence="3">
    <location>
        <begin position="72"/>
        <end position="272"/>
    </location>
</feature>
<keyword evidence="2" id="KW-0732">Signal</keyword>
<dbReference type="InterPro" id="IPR000782">
    <property type="entry name" value="FAS1_domain"/>
</dbReference>
<proteinExistence type="predicted"/>
<feature type="compositionally biased region" description="Low complexity" evidence="1">
    <location>
        <begin position="24"/>
        <end position="60"/>
    </location>
</feature>
<feature type="signal peptide" evidence="2">
    <location>
        <begin position="1"/>
        <end position="21"/>
    </location>
</feature>
<dbReference type="Pfam" id="PF02469">
    <property type="entry name" value="Fasciclin"/>
    <property type="match status" value="2"/>
</dbReference>
<evidence type="ECO:0000256" key="2">
    <source>
        <dbReference type="SAM" id="SignalP"/>
    </source>
</evidence>
<feature type="region of interest" description="Disordered" evidence="1">
    <location>
        <begin position="156"/>
        <end position="221"/>
    </location>
</feature>
<evidence type="ECO:0000313" key="5">
    <source>
        <dbReference type="Proteomes" id="UP000567179"/>
    </source>
</evidence>
<evidence type="ECO:0000259" key="3">
    <source>
        <dbReference type="PROSITE" id="PS50213"/>
    </source>
</evidence>
<dbReference type="SMART" id="SM00554">
    <property type="entry name" value="FAS1"/>
    <property type="match status" value="2"/>
</dbReference>
<gene>
    <name evidence="4" type="ORF">D9619_012360</name>
</gene>
<feature type="compositionally biased region" description="Low complexity" evidence="1">
    <location>
        <begin position="486"/>
        <end position="509"/>
    </location>
</feature>
<dbReference type="SUPFAM" id="SSF82153">
    <property type="entry name" value="FAS1 domain"/>
    <property type="match status" value="2"/>
</dbReference>
<dbReference type="Gene3D" id="2.30.180.10">
    <property type="entry name" value="FAS1 domain"/>
    <property type="match status" value="2"/>
</dbReference>
<accession>A0A8H5ERC8</accession>
<dbReference type="PANTHER" id="PTHR10900">
    <property type="entry name" value="PERIOSTIN-RELATED"/>
    <property type="match status" value="1"/>
</dbReference>
<feature type="region of interest" description="Disordered" evidence="1">
    <location>
        <begin position="24"/>
        <end position="76"/>
    </location>
</feature>
<feature type="compositionally biased region" description="Low complexity" evidence="1">
    <location>
        <begin position="171"/>
        <end position="185"/>
    </location>
</feature>
<dbReference type="AlphaFoldDB" id="A0A8H5ERC8"/>
<dbReference type="InterPro" id="IPR036378">
    <property type="entry name" value="FAS1_dom_sf"/>
</dbReference>
<dbReference type="OrthoDB" id="286301at2759"/>
<dbReference type="GO" id="GO:0005615">
    <property type="term" value="C:extracellular space"/>
    <property type="evidence" value="ECO:0007669"/>
    <property type="project" value="TreeGrafter"/>
</dbReference>